<dbReference type="HOGENOM" id="CLU_3235902_0_0_0"/>
<accession>B3DWN9</accession>
<reference evidence="1 2" key="1">
    <citation type="journal article" date="2008" name="Biol. Direct">
        <title>Complete genome sequence of the extremely acidophilic methanotroph isolate V4, Methylacidiphilum infernorum, a representative of the bacterial phylum Verrucomicrobia.</title>
        <authorList>
            <person name="Hou S."/>
            <person name="Makarova K.S."/>
            <person name="Saw J.H."/>
            <person name="Senin P."/>
            <person name="Ly B.V."/>
            <person name="Zhou Z."/>
            <person name="Ren Y."/>
            <person name="Wang J."/>
            <person name="Galperin M.Y."/>
            <person name="Omelchenko M.V."/>
            <person name="Wolf Y.I."/>
            <person name="Yutin N."/>
            <person name="Koonin E.V."/>
            <person name="Stott M.B."/>
            <person name="Mountain B.W."/>
            <person name="Crowe M.A."/>
            <person name="Smirnova A.V."/>
            <person name="Dunfield P.F."/>
            <person name="Feng L."/>
            <person name="Wang L."/>
            <person name="Alam M."/>
        </authorList>
    </citation>
    <scope>NUCLEOTIDE SEQUENCE [LARGE SCALE GENOMIC DNA]</scope>
    <source>
        <strain evidence="2">Isolate V4</strain>
    </source>
</reference>
<dbReference type="KEGG" id="min:Minf_1648"/>
<proteinExistence type="predicted"/>
<sequence length="43" mass="4832">MPIKNFSIELHSLFHTTLKAKTKDEVTAFLSVPGNPKSIFFPV</sequence>
<gene>
    <name evidence="1" type="ordered locus">Minf_1648</name>
</gene>
<dbReference type="EMBL" id="CP000975">
    <property type="protein sequence ID" value="ACD83702.1"/>
    <property type="molecule type" value="Genomic_DNA"/>
</dbReference>
<dbReference type="AlphaFoldDB" id="B3DWN9"/>
<evidence type="ECO:0000313" key="2">
    <source>
        <dbReference type="Proteomes" id="UP000009149"/>
    </source>
</evidence>
<evidence type="ECO:0000313" key="1">
    <source>
        <dbReference type="EMBL" id="ACD83702.1"/>
    </source>
</evidence>
<protein>
    <submittedName>
        <fullName evidence="1">Uncharacterized protein</fullName>
    </submittedName>
</protein>
<dbReference type="Proteomes" id="UP000009149">
    <property type="component" value="Chromosome"/>
</dbReference>
<organism evidence="1 2">
    <name type="scientific">Methylacidiphilum infernorum (isolate V4)</name>
    <name type="common">Methylokorus infernorum (strain V4)</name>
    <dbReference type="NCBI Taxonomy" id="481448"/>
    <lineage>
        <taxon>Bacteria</taxon>
        <taxon>Pseudomonadati</taxon>
        <taxon>Verrucomicrobiota</taxon>
        <taxon>Methylacidiphilae</taxon>
        <taxon>Methylacidiphilales</taxon>
        <taxon>Methylacidiphilaceae</taxon>
        <taxon>Methylacidiphilum (ex Ratnadevi et al. 2023)</taxon>
    </lineage>
</organism>
<name>B3DWN9_METI4</name>